<dbReference type="InterPro" id="IPR050134">
    <property type="entry name" value="NAD-dep_sirtuin_deacylases"/>
</dbReference>
<dbReference type="PANTHER" id="PTHR11085">
    <property type="entry name" value="NAD-DEPENDENT PROTEIN DEACYLASE SIRTUIN-5, MITOCHONDRIAL-RELATED"/>
    <property type="match status" value="1"/>
</dbReference>
<evidence type="ECO:0000256" key="3">
    <source>
        <dbReference type="ARBA" id="ARBA00023027"/>
    </source>
</evidence>
<keyword evidence="3" id="KW-0520">NAD</keyword>
<dbReference type="InterPro" id="IPR026590">
    <property type="entry name" value="Ssirtuin_cat_dom"/>
</dbReference>
<evidence type="ECO:0000313" key="6">
    <source>
        <dbReference type="EMBL" id="MFC6093799.1"/>
    </source>
</evidence>
<dbReference type="Gene3D" id="3.30.1600.10">
    <property type="entry name" value="SIR2/SIRT2 'Small Domain"/>
    <property type="match status" value="1"/>
</dbReference>
<reference evidence="7" key="1">
    <citation type="journal article" date="2019" name="Int. J. Syst. Evol. Microbiol.">
        <title>The Global Catalogue of Microorganisms (GCM) 10K type strain sequencing project: providing services to taxonomists for standard genome sequencing and annotation.</title>
        <authorList>
            <consortium name="The Broad Institute Genomics Platform"/>
            <consortium name="The Broad Institute Genome Sequencing Center for Infectious Disease"/>
            <person name="Wu L."/>
            <person name="Ma J."/>
        </authorList>
    </citation>
    <scope>NUCLEOTIDE SEQUENCE [LARGE SCALE GENOMIC DNA]</scope>
    <source>
        <strain evidence="7">CGMCC 4.7246</strain>
    </source>
</reference>
<comment type="caution">
    <text evidence="4">Lacks conserved residue(s) required for the propagation of feature annotation.</text>
</comment>
<dbReference type="Proteomes" id="UP001596220">
    <property type="component" value="Unassembled WGS sequence"/>
</dbReference>
<evidence type="ECO:0000256" key="4">
    <source>
        <dbReference type="PROSITE-ProRule" id="PRU00236"/>
    </source>
</evidence>
<dbReference type="EMBL" id="JBHSQO010000050">
    <property type="protein sequence ID" value="MFC6093799.1"/>
    <property type="molecule type" value="Genomic_DNA"/>
</dbReference>
<dbReference type="SUPFAM" id="SSF52467">
    <property type="entry name" value="DHS-like NAD/FAD-binding domain"/>
    <property type="match status" value="1"/>
</dbReference>
<accession>A0ABW1PEJ0</accession>
<dbReference type="Gene3D" id="3.40.50.1220">
    <property type="entry name" value="TPP-binding domain"/>
    <property type="match status" value="1"/>
</dbReference>
<evidence type="ECO:0000256" key="1">
    <source>
        <dbReference type="ARBA" id="ARBA00012928"/>
    </source>
</evidence>
<comment type="caution">
    <text evidence="6">The sequence shown here is derived from an EMBL/GenBank/DDBJ whole genome shotgun (WGS) entry which is preliminary data.</text>
</comment>
<keyword evidence="2" id="KW-0808">Transferase</keyword>
<evidence type="ECO:0000259" key="5">
    <source>
        <dbReference type="PROSITE" id="PS50305"/>
    </source>
</evidence>
<protein>
    <recommendedName>
        <fullName evidence="1">protein acetyllysine N-acetyltransferase</fullName>
        <ecNumber evidence="1">2.3.1.286</ecNumber>
    </recommendedName>
</protein>
<feature type="domain" description="Deacetylase sirtuin-type" evidence="5">
    <location>
        <begin position="1"/>
        <end position="264"/>
    </location>
</feature>
<dbReference type="InterPro" id="IPR029035">
    <property type="entry name" value="DHS-like_NAD/FAD-binding_dom"/>
</dbReference>
<dbReference type="RefSeq" id="WP_380641347.1">
    <property type="nucleotide sequence ID" value="NZ_JBHSQO010000050.1"/>
</dbReference>
<organism evidence="6 7">
    <name type="scientific">Saccharothrix lopnurensis</name>
    <dbReference type="NCBI Taxonomy" id="1670621"/>
    <lineage>
        <taxon>Bacteria</taxon>
        <taxon>Bacillati</taxon>
        <taxon>Actinomycetota</taxon>
        <taxon>Actinomycetes</taxon>
        <taxon>Pseudonocardiales</taxon>
        <taxon>Pseudonocardiaceae</taxon>
        <taxon>Saccharothrix</taxon>
    </lineage>
</organism>
<sequence length="264" mass="28711">MTEALDRAADLIRGADAVLVCAGAGMGVDSGLPDFRGTAGFWRAYPHYARLGLRFEELADPVHFAEDPTLAWGFYGHRLALYRETTPHAGFRVLRDWNARVFTSNVDGQFQRAGFTGVAEVHGSIHHLQCTVPCSDDTWPNEAVITVDPDTVRAAEPLPTCPNCGSLARPNILMFGDGSWVPHRSRRALDALTAWRRDTTALVVVEIGAGTAVPTVRRQAELASAATGNLIRINPREPDIRHGRGISLPLGAEEALTRLARRTG</sequence>
<gene>
    <name evidence="6" type="ORF">ACFP3R_31415</name>
</gene>
<dbReference type="PANTHER" id="PTHR11085:SF4">
    <property type="entry name" value="NAD-DEPENDENT PROTEIN DEACYLASE"/>
    <property type="match status" value="1"/>
</dbReference>
<evidence type="ECO:0000256" key="2">
    <source>
        <dbReference type="ARBA" id="ARBA00022679"/>
    </source>
</evidence>
<dbReference type="EC" id="2.3.1.286" evidence="1"/>
<dbReference type="Pfam" id="PF02146">
    <property type="entry name" value="SIR2"/>
    <property type="match status" value="1"/>
</dbReference>
<name>A0ABW1PEJ0_9PSEU</name>
<evidence type="ECO:0000313" key="7">
    <source>
        <dbReference type="Proteomes" id="UP001596220"/>
    </source>
</evidence>
<dbReference type="InterPro" id="IPR003000">
    <property type="entry name" value="Sirtuin"/>
</dbReference>
<proteinExistence type="predicted"/>
<keyword evidence="7" id="KW-1185">Reference proteome</keyword>
<dbReference type="PROSITE" id="PS50305">
    <property type="entry name" value="SIRTUIN"/>
    <property type="match status" value="1"/>
</dbReference>
<dbReference type="InterPro" id="IPR026591">
    <property type="entry name" value="Sirtuin_cat_small_dom_sf"/>
</dbReference>